<dbReference type="EMBL" id="CM017322">
    <property type="protein sequence ID" value="KAE8009621.1"/>
    <property type="molecule type" value="Genomic_DNA"/>
</dbReference>
<sequence length="311" mass="34731">MENRKWSDVPLELLALMAENLGIIALLSFRCVCKDWNFASATASAQRESSKEAWFLVYGESTTCECLLVSNSGEKHSINIPELMGSSTTCLASTKGWLLLFQNGGSIFFFCPFSRAKIHLPKLPFSEITNHVATFSSPPTSENCVVAVISRSCESEELELNMLQRGADEWTNHTTSWPLSLLGALKGAAFYEGCFSFFDGVDKVVRFCVESQDWGFFRLGPVPREKLAADVKGRLQIFPRREQFASMGMDRRLGLSEDVSISTCGTQGSLYGINEVVFCETIDATESSKTRYLKGVWIQPRFFQVSPTHSW</sequence>
<dbReference type="OrthoDB" id="784120at2759"/>
<evidence type="ECO:0000313" key="3">
    <source>
        <dbReference type="Proteomes" id="UP000327013"/>
    </source>
</evidence>
<evidence type="ECO:0000313" key="2">
    <source>
        <dbReference type="EMBL" id="KAE8009621.1"/>
    </source>
</evidence>
<evidence type="ECO:0000259" key="1">
    <source>
        <dbReference type="Pfam" id="PF03478"/>
    </source>
</evidence>
<name>A0A5N6QR42_9ROSI</name>
<dbReference type="Proteomes" id="UP000327013">
    <property type="component" value="Chromosome 2"/>
</dbReference>
<dbReference type="PANTHER" id="PTHR45463:SF8">
    <property type="entry name" value="OS09G0392200 PROTEIN"/>
    <property type="match status" value="1"/>
</dbReference>
<dbReference type="Pfam" id="PF03478">
    <property type="entry name" value="Beta-prop_KIB1-4"/>
    <property type="match status" value="1"/>
</dbReference>
<dbReference type="PANTHER" id="PTHR45463">
    <property type="entry name" value="OS09G0392200 PROTEIN"/>
    <property type="match status" value="1"/>
</dbReference>
<keyword evidence="3" id="KW-1185">Reference proteome</keyword>
<protein>
    <recommendedName>
        <fullName evidence="1">KIB1-4 beta-propeller domain-containing protein</fullName>
    </recommendedName>
</protein>
<organism evidence="2 3">
    <name type="scientific">Carpinus fangiana</name>
    <dbReference type="NCBI Taxonomy" id="176857"/>
    <lineage>
        <taxon>Eukaryota</taxon>
        <taxon>Viridiplantae</taxon>
        <taxon>Streptophyta</taxon>
        <taxon>Embryophyta</taxon>
        <taxon>Tracheophyta</taxon>
        <taxon>Spermatophyta</taxon>
        <taxon>Magnoliopsida</taxon>
        <taxon>eudicotyledons</taxon>
        <taxon>Gunneridae</taxon>
        <taxon>Pentapetalae</taxon>
        <taxon>rosids</taxon>
        <taxon>fabids</taxon>
        <taxon>Fagales</taxon>
        <taxon>Betulaceae</taxon>
        <taxon>Carpinus</taxon>
    </lineage>
</organism>
<dbReference type="InterPro" id="IPR005174">
    <property type="entry name" value="KIB1-4_b-propeller"/>
</dbReference>
<gene>
    <name evidence="2" type="ORF">FH972_006049</name>
</gene>
<proteinExistence type="predicted"/>
<dbReference type="InterPro" id="IPR036047">
    <property type="entry name" value="F-box-like_dom_sf"/>
</dbReference>
<dbReference type="SUPFAM" id="SSF81383">
    <property type="entry name" value="F-box domain"/>
    <property type="match status" value="1"/>
</dbReference>
<feature type="domain" description="KIB1-4 beta-propeller" evidence="1">
    <location>
        <begin position="74"/>
        <end position="213"/>
    </location>
</feature>
<accession>A0A5N6QR42</accession>
<reference evidence="2 3" key="1">
    <citation type="submission" date="2019-06" db="EMBL/GenBank/DDBJ databases">
        <title>A chromosomal-level reference genome of Carpinus fangiana (Coryloideae, Betulaceae).</title>
        <authorList>
            <person name="Yang X."/>
            <person name="Wang Z."/>
            <person name="Zhang L."/>
            <person name="Hao G."/>
            <person name="Liu J."/>
            <person name="Yang Y."/>
        </authorList>
    </citation>
    <scope>NUCLEOTIDE SEQUENCE [LARGE SCALE GENOMIC DNA]</scope>
    <source>
        <strain evidence="2">Cfa_2016G</strain>
        <tissue evidence="2">Leaf</tissue>
    </source>
</reference>
<dbReference type="AlphaFoldDB" id="A0A5N6QR42"/>